<feature type="region of interest" description="Disordered" evidence="3">
    <location>
        <begin position="231"/>
        <end position="261"/>
    </location>
</feature>
<keyword evidence="2" id="KW-0808">Transferase</keyword>
<dbReference type="EMBL" id="JAKFGM010000001">
    <property type="protein sequence ID" value="MCF2514609.1"/>
    <property type="molecule type" value="Genomic_DNA"/>
</dbReference>
<comment type="caution">
    <text evidence="5">The sequence shown here is derived from an EMBL/GenBank/DDBJ whole genome shotgun (WGS) entry which is preliminary data.</text>
</comment>
<sequence>MALLHKVAAQLMRQIPSSKAFGLAGYWRDLDRLDSADVALVSFPKSGRTFVRVMLARLYQKQFGIDEREVLKFATLREAPLAVPRILFTHNGDAMRRPGKIAINRKAYRGRKVVLLARHPGDIIVSRYYHLRHRSLDPARQRLAQQPLEDFIWTKHGGIPSIVRFLNQWKVLSEQRGDILILRYEDFLSKPELTLRALSDFVGLKSSEADITEAVEFARFDNLRQKEREGYFSSGRMGPGRAGNQESYKVRSGKSGGFRAKLSPDEQSRVEAYFAKHLDPSFGYSGCSPLIVTAVHRGLAAETR</sequence>
<evidence type="ECO:0000256" key="3">
    <source>
        <dbReference type="SAM" id="MobiDB-lite"/>
    </source>
</evidence>
<dbReference type="PANTHER" id="PTHR11783">
    <property type="entry name" value="SULFOTRANSFERASE SULT"/>
    <property type="match status" value="1"/>
</dbReference>
<dbReference type="Pfam" id="PF00685">
    <property type="entry name" value="Sulfotransfer_1"/>
    <property type="match status" value="1"/>
</dbReference>
<accession>A0A9X1QNJ9</accession>
<name>A0A9X1QNJ9_9SPHN</name>
<keyword evidence="6" id="KW-1185">Reference proteome</keyword>
<dbReference type="InterPro" id="IPR000863">
    <property type="entry name" value="Sulfotransferase_dom"/>
</dbReference>
<dbReference type="AlphaFoldDB" id="A0A9X1QNJ9"/>
<dbReference type="InterPro" id="IPR027417">
    <property type="entry name" value="P-loop_NTPase"/>
</dbReference>
<organism evidence="5 6">
    <name type="scientific">Sphingomonas cremea</name>
    <dbReference type="NCBI Taxonomy" id="2904799"/>
    <lineage>
        <taxon>Bacteria</taxon>
        <taxon>Pseudomonadati</taxon>
        <taxon>Pseudomonadota</taxon>
        <taxon>Alphaproteobacteria</taxon>
        <taxon>Sphingomonadales</taxon>
        <taxon>Sphingomonadaceae</taxon>
        <taxon>Sphingomonas</taxon>
    </lineage>
</organism>
<feature type="domain" description="Sulfotransferase" evidence="4">
    <location>
        <begin position="37"/>
        <end position="279"/>
    </location>
</feature>
<evidence type="ECO:0000256" key="1">
    <source>
        <dbReference type="ARBA" id="ARBA00005771"/>
    </source>
</evidence>
<evidence type="ECO:0000313" key="5">
    <source>
        <dbReference type="EMBL" id="MCF2514609.1"/>
    </source>
</evidence>
<dbReference type="Gene3D" id="3.40.50.300">
    <property type="entry name" value="P-loop containing nucleotide triphosphate hydrolases"/>
    <property type="match status" value="1"/>
</dbReference>
<evidence type="ECO:0000259" key="4">
    <source>
        <dbReference type="Pfam" id="PF00685"/>
    </source>
</evidence>
<evidence type="ECO:0000313" key="6">
    <source>
        <dbReference type="Proteomes" id="UP001139410"/>
    </source>
</evidence>
<protein>
    <submittedName>
        <fullName evidence="5">Sulfotransferase domain-containing protein</fullName>
    </submittedName>
</protein>
<reference evidence="5" key="1">
    <citation type="submission" date="2022-01" db="EMBL/GenBank/DDBJ databases">
        <authorList>
            <person name="Jo J.-H."/>
            <person name="Im W.-T."/>
        </authorList>
    </citation>
    <scope>NUCLEOTIDE SEQUENCE</scope>
    <source>
        <strain evidence="5">G124</strain>
    </source>
</reference>
<dbReference type="GO" id="GO:0008146">
    <property type="term" value="F:sulfotransferase activity"/>
    <property type="evidence" value="ECO:0007669"/>
    <property type="project" value="InterPro"/>
</dbReference>
<proteinExistence type="inferred from homology"/>
<dbReference type="Proteomes" id="UP001139410">
    <property type="component" value="Unassembled WGS sequence"/>
</dbReference>
<dbReference type="RefSeq" id="WP_235067065.1">
    <property type="nucleotide sequence ID" value="NZ_JAKFGM010000001.1"/>
</dbReference>
<dbReference type="SUPFAM" id="SSF52540">
    <property type="entry name" value="P-loop containing nucleoside triphosphate hydrolases"/>
    <property type="match status" value="1"/>
</dbReference>
<gene>
    <name evidence="5" type="ORF">LVY65_05955</name>
</gene>
<evidence type="ECO:0000256" key="2">
    <source>
        <dbReference type="ARBA" id="ARBA00022679"/>
    </source>
</evidence>
<comment type="similarity">
    <text evidence="1">Belongs to the sulfotransferase 1 family.</text>
</comment>